<dbReference type="Gramene" id="TraesCLE_scaffold_036564_01G000200.1">
    <property type="protein sequence ID" value="TraesCLE_scaffold_036564_01G000200.1"/>
    <property type="gene ID" value="TraesCLE_scaffold_036564_01G000200"/>
</dbReference>
<dbReference type="Gramene" id="TraesSTA7B03G04242350.1">
    <property type="protein sequence ID" value="TraesSTA7B03G04242350.1"/>
    <property type="gene ID" value="TraesSTA7B03G04242350"/>
</dbReference>
<dbReference type="AlphaFoldDB" id="A0A3B6SSY3"/>
<dbReference type="Gramene" id="TraesJUL7B03G04290910.1">
    <property type="protein sequence ID" value="TraesJUL7B03G04290910.1"/>
    <property type="gene ID" value="TraesJUL7B03G04290910"/>
</dbReference>
<dbReference type="Gramene" id="TraesCS7B02G438300.1">
    <property type="protein sequence ID" value="TraesCS7B02G438300.1"/>
    <property type="gene ID" value="TraesCS7B02G438300"/>
</dbReference>
<dbReference type="STRING" id="4565.A0A3B6SSY3"/>
<dbReference type="CDD" id="cd14279">
    <property type="entry name" value="CUE"/>
    <property type="match status" value="1"/>
</dbReference>
<evidence type="ECO:0008006" key="3">
    <source>
        <dbReference type="Google" id="ProtNLM"/>
    </source>
</evidence>
<dbReference type="Gramene" id="TraesCAD_scaffold_050737_01G000400.1">
    <property type="protein sequence ID" value="TraesCAD_scaffold_050737_01G000400.1"/>
    <property type="gene ID" value="TraesCAD_scaffold_050737_01G000400"/>
</dbReference>
<dbReference type="Gramene" id="TraesROB_scaffold_022079_01G000400.1">
    <property type="protein sequence ID" value="TraesROB_scaffold_022079_01G000400.1"/>
    <property type="gene ID" value="TraesROB_scaffold_022079_01G000400"/>
</dbReference>
<dbReference type="Gramene" id="TraesWEE_scaffold_048528_01G000400.1">
    <property type="protein sequence ID" value="TraesWEE_scaffold_048528_01G000400.1"/>
    <property type="gene ID" value="TraesWEE_scaffold_048528_01G000400"/>
</dbReference>
<evidence type="ECO:0000313" key="2">
    <source>
        <dbReference type="Proteomes" id="UP000019116"/>
    </source>
</evidence>
<sequence length="254" mass="27832">MAAEVEGARKRGAAAFLDDPFEVLLQAKRGRRSPSAAAAAVADLGISMEFDPVAALQEIFPGAEPQLLRGYLEASGNVLDAAIRSFRDYLASDSATTNAGASSSGVASDAPVMNAPTNSTEWVELIVKEMSAASDLADARNRAFRILEMFGKSTANCSTPDEEQKLREENKILKQMLGALLQQASILKRAVVIQDNRLKDYQNMVQERSQFNEIVAKYQQQIKELQDVNYALSTHIRQANQPRVISGRRNPDVF</sequence>
<keyword evidence="2" id="KW-1185">Reference proteome</keyword>
<reference evidence="1" key="1">
    <citation type="submission" date="2018-08" db="EMBL/GenBank/DDBJ databases">
        <authorList>
            <person name="Rossello M."/>
        </authorList>
    </citation>
    <scope>NUCLEOTIDE SEQUENCE [LARGE SCALE GENOMIC DNA]</scope>
    <source>
        <strain evidence="1">cv. Chinese Spring</strain>
    </source>
</reference>
<dbReference type="OMA" id="KQCLWLQ"/>
<dbReference type="Proteomes" id="UP000019116">
    <property type="component" value="Chromosome 7B"/>
</dbReference>
<accession>A0A3B6SSY3</accession>
<dbReference type="RefSeq" id="XP_044430951.1">
    <property type="nucleotide sequence ID" value="XM_044575016.1"/>
</dbReference>
<dbReference type="SMR" id="A0A3B6SSY3"/>
<protein>
    <recommendedName>
        <fullName evidence="3">CUE domain-containing protein</fullName>
    </recommendedName>
</protein>
<dbReference type="PANTHER" id="PTHR31245:SF19">
    <property type="entry name" value="GENOME ASSEMBLY, CHROMOSOME: II"/>
    <property type="match status" value="1"/>
</dbReference>
<reference evidence="1" key="2">
    <citation type="submission" date="2018-10" db="UniProtKB">
        <authorList>
            <consortium name="EnsemblPlants"/>
        </authorList>
    </citation>
    <scope>IDENTIFICATION</scope>
</reference>
<dbReference type="PANTHER" id="PTHR31245">
    <property type="entry name" value="UBIQUITIN SYSTEM COMPONENT CUE PROTEIN"/>
    <property type="match status" value="1"/>
</dbReference>
<name>A0A3B6SSY3_WHEAT</name>
<proteinExistence type="predicted"/>
<evidence type="ECO:0000313" key="1">
    <source>
        <dbReference type="EnsemblPlants" id="TraesCS7B02G438300.1"/>
    </source>
</evidence>
<dbReference type="Gramene" id="TraesRN7B0101189100.1">
    <property type="protein sequence ID" value="TraesRN7B0101189100.1"/>
    <property type="gene ID" value="TraesRN7B0101189100"/>
</dbReference>
<dbReference type="GeneID" id="123156829"/>
<dbReference type="KEGG" id="taes:123156829"/>
<organism evidence="1">
    <name type="scientific">Triticum aestivum</name>
    <name type="common">Wheat</name>
    <dbReference type="NCBI Taxonomy" id="4565"/>
    <lineage>
        <taxon>Eukaryota</taxon>
        <taxon>Viridiplantae</taxon>
        <taxon>Streptophyta</taxon>
        <taxon>Embryophyta</taxon>
        <taxon>Tracheophyta</taxon>
        <taxon>Spermatophyta</taxon>
        <taxon>Magnoliopsida</taxon>
        <taxon>Liliopsida</taxon>
        <taxon>Poales</taxon>
        <taxon>Poaceae</taxon>
        <taxon>BOP clade</taxon>
        <taxon>Pooideae</taxon>
        <taxon>Triticodae</taxon>
        <taxon>Triticeae</taxon>
        <taxon>Triticinae</taxon>
        <taxon>Triticum</taxon>
    </lineage>
</organism>
<dbReference type="Gramene" id="TraesCS7B03G1186400.1">
    <property type="protein sequence ID" value="TraesCS7B03G1186400.1.CDS"/>
    <property type="gene ID" value="TraesCS7B03G1186400"/>
</dbReference>
<gene>
    <name evidence="1" type="primary">LOC123156829</name>
</gene>
<dbReference type="EnsemblPlants" id="TraesCS7B02G438300.1">
    <property type="protein sequence ID" value="TraesCS7B02G438300.1"/>
    <property type="gene ID" value="TraesCS7B02G438300"/>
</dbReference>